<sequence>MIIIDRDRNLLAYMGKKKRLIRILSMTDAGAVAQYELADDPGNIYMPLIENGRNVETFEIIGEKLTLI</sequence>
<gene>
    <name evidence="1" type="ORF">H8707_14125</name>
</gene>
<reference evidence="1" key="1">
    <citation type="submission" date="2020-08" db="EMBL/GenBank/DDBJ databases">
        <title>Genome public.</title>
        <authorList>
            <person name="Liu C."/>
            <person name="Sun Q."/>
        </authorList>
    </citation>
    <scope>NUCLEOTIDE SEQUENCE</scope>
    <source>
        <strain evidence="1">BX21</strain>
    </source>
</reference>
<proteinExistence type="predicted"/>
<evidence type="ECO:0000313" key="2">
    <source>
        <dbReference type="Proteomes" id="UP000601171"/>
    </source>
</evidence>
<accession>A0A926ILA1</accession>
<dbReference type="AlphaFoldDB" id="A0A926ILA1"/>
<evidence type="ECO:0000313" key="1">
    <source>
        <dbReference type="EMBL" id="MBC8589351.1"/>
    </source>
</evidence>
<dbReference type="EMBL" id="JACRTG010000034">
    <property type="protein sequence ID" value="MBC8589351.1"/>
    <property type="molecule type" value="Genomic_DNA"/>
</dbReference>
<dbReference type="Proteomes" id="UP000601171">
    <property type="component" value="Unassembled WGS sequence"/>
</dbReference>
<keyword evidence="2" id="KW-1185">Reference proteome</keyword>
<name>A0A926ILA1_9FIRM</name>
<protein>
    <submittedName>
        <fullName evidence="1">Uncharacterized protein</fullName>
    </submittedName>
</protein>
<comment type="caution">
    <text evidence="1">The sequence shown here is derived from an EMBL/GenBank/DDBJ whole genome shotgun (WGS) entry which is preliminary data.</text>
</comment>
<organism evidence="1 2">
    <name type="scientific">Paratissierella segnis</name>
    <dbReference type="NCBI Taxonomy" id="2763679"/>
    <lineage>
        <taxon>Bacteria</taxon>
        <taxon>Bacillati</taxon>
        <taxon>Bacillota</taxon>
        <taxon>Tissierellia</taxon>
        <taxon>Tissierellales</taxon>
        <taxon>Tissierellaceae</taxon>
        <taxon>Paratissierella</taxon>
    </lineage>
</organism>